<evidence type="ECO:0000313" key="2">
    <source>
        <dbReference type="EMBL" id="GFO26085.1"/>
    </source>
</evidence>
<organism evidence="2 3">
    <name type="scientific">Plakobranchus ocellatus</name>
    <dbReference type="NCBI Taxonomy" id="259542"/>
    <lineage>
        <taxon>Eukaryota</taxon>
        <taxon>Metazoa</taxon>
        <taxon>Spiralia</taxon>
        <taxon>Lophotrochozoa</taxon>
        <taxon>Mollusca</taxon>
        <taxon>Gastropoda</taxon>
        <taxon>Heterobranchia</taxon>
        <taxon>Euthyneura</taxon>
        <taxon>Panpulmonata</taxon>
        <taxon>Sacoglossa</taxon>
        <taxon>Placobranchoidea</taxon>
        <taxon>Plakobranchidae</taxon>
        <taxon>Plakobranchus</taxon>
    </lineage>
</organism>
<reference evidence="2 3" key="1">
    <citation type="journal article" date="2021" name="Elife">
        <title>Chloroplast acquisition without the gene transfer in kleptoplastic sea slugs, Plakobranchus ocellatus.</title>
        <authorList>
            <person name="Maeda T."/>
            <person name="Takahashi S."/>
            <person name="Yoshida T."/>
            <person name="Shimamura S."/>
            <person name="Takaki Y."/>
            <person name="Nagai Y."/>
            <person name="Toyoda A."/>
            <person name="Suzuki Y."/>
            <person name="Arimoto A."/>
            <person name="Ishii H."/>
            <person name="Satoh N."/>
            <person name="Nishiyama T."/>
            <person name="Hasebe M."/>
            <person name="Maruyama T."/>
            <person name="Minagawa J."/>
            <person name="Obokata J."/>
            <person name="Shigenobu S."/>
        </authorList>
    </citation>
    <scope>NUCLEOTIDE SEQUENCE [LARGE SCALE GENOMIC DNA]</scope>
</reference>
<protein>
    <submittedName>
        <fullName evidence="2">Uncharacterized protein</fullName>
    </submittedName>
</protein>
<dbReference type="Proteomes" id="UP000735302">
    <property type="component" value="Unassembled WGS sequence"/>
</dbReference>
<dbReference type="AlphaFoldDB" id="A0AAV4C3X4"/>
<dbReference type="EMBL" id="BLXT01005793">
    <property type="protein sequence ID" value="GFO26085.1"/>
    <property type="molecule type" value="Genomic_DNA"/>
</dbReference>
<evidence type="ECO:0000256" key="1">
    <source>
        <dbReference type="SAM" id="MobiDB-lite"/>
    </source>
</evidence>
<name>A0AAV4C3X4_9GAST</name>
<comment type="caution">
    <text evidence="2">The sequence shown here is derived from an EMBL/GenBank/DDBJ whole genome shotgun (WGS) entry which is preliminary data.</text>
</comment>
<accession>A0AAV4C3X4</accession>
<keyword evidence="3" id="KW-1185">Reference proteome</keyword>
<proteinExistence type="predicted"/>
<gene>
    <name evidence="2" type="ORF">PoB_005259000</name>
</gene>
<sequence length="122" mass="13364">MLINTTDSADHNNYNKVIDGGREEGESVLLLAATNCNTPNQTNEQALRWPRKCNRTANHRITEPQSTDTPPKRDIPDSGGCTRPSLAKSGELADIARPAEMPATGRKVDWPAAPRRSLQGRC</sequence>
<evidence type="ECO:0000313" key="3">
    <source>
        <dbReference type="Proteomes" id="UP000735302"/>
    </source>
</evidence>
<feature type="region of interest" description="Disordered" evidence="1">
    <location>
        <begin position="54"/>
        <end position="122"/>
    </location>
</feature>